<sequence length="414" mass="44122">MPTPTEPARLRVGAAKSDITPSDLSGLHPMGRPFERVHDPIHLRALVADDGAAEIALISLDLVEAGDMTDVRRRIEDELGIPSDHIVITATHTHSAPRIGDVSPGALAHAGSKESLEYTETIYEAMLDALRSARAARRPATIGVGTGIADVNVNREVFADGRWILGFDQDGPSDKAVRVVRFDGLDGRPIAILVNYAVHPTVVLGTGELSADLAGVACRHVEEYFDDEAVCLWTPGTIGDQAPRIDLGLPFGAAPDDRQAARAYRAMEAQGLMIGAEAVRVAEGISRTSPAARIRAGQLTIELPCKPGENVMETMRQQDTETVPLRLSLLRFGDVALAGVSGEVVTEIGERLRAASPLAHTLLVSIANDRIGYIADDARFDRPVHSVRGCPVVRGHAESAIVDGILALLEASNP</sequence>
<proteinExistence type="predicted"/>
<evidence type="ECO:0000313" key="3">
    <source>
        <dbReference type="Proteomes" id="UP000676325"/>
    </source>
</evidence>
<comment type="caution">
    <text evidence="2">The sequence shown here is derived from an EMBL/GenBank/DDBJ whole genome shotgun (WGS) entry which is preliminary data.</text>
</comment>
<dbReference type="Pfam" id="PF04734">
    <property type="entry name" value="Ceramidase_alk"/>
    <property type="match status" value="1"/>
</dbReference>
<dbReference type="InterPro" id="IPR031329">
    <property type="entry name" value="NEUT/ALK_ceramidase_N"/>
</dbReference>
<organism evidence="2 3">
    <name type="scientific">Actinospica acidithermotolerans</name>
    <dbReference type="NCBI Taxonomy" id="2828514"/>
    <lineage>
        <taxon>Bacteria</taxon>
        <taxon>Bacillati</taxon>
        <taxon>Actinomycetota</taxon>
        <taxon>Actinomycetes</taxon>
        <taxon>Catenulisporales</taxon>
        <taxon>Actinospicaceae</taxon>
        <taxon>Actinospica</taxon>
    </lineage>
</organism>
<gene>
    <name evidence="2" type="ORF">KDK95_11675</name>
</gene>
<dbReference type="Proteomes" id="UP000676325">
    <property type="component" value="Unassembled WGS sequence"/>
</dbReference>
<feature type="domain" description="Neutral/alkaline non-lysosomal ceramidase N-terminal" evidence="1">
    <location>
        <begin position="12"/>
        <end position="228"/>
    </location>
</feature>
<keyword evidence="3" id="KW-1185">Reference proteome</keyword>
<reference evidence="2" key="1">
    <citation type="submission" date="2021-04" db="EMBL/GenBank/DDBJ databases">
        <title>Genome based classification of Actinospica acidithermotolerans sp. nov., an actinobacterium isolated from an Indonesian hot spring.</title>
        <authorList>
            <person name="Kusuma A.B."/>
            <person name="Putra K.E."/>
            <person name="Nafisah S."/>
            <person name="Loh J."/>
            <person name="Nouioui I."/>
            <person name="Goodfellow M."/>
        </authorList>
    </citation>
    <scope>NUCLEOTIDE SEQUENCE</scope>
    <source>
        <strain evidence="2">MGRD01-02</strain>
    </source>
</reference>
<name>A0A941IG21_9ACTN</name>
<evidence type="ECO:0000313" key="2">
    <source>
        <dbReference type="EMBL" id="MBR7826965.1"/>
    </source>
</evidence>
<protein>
    <submittedName>
        <fullName evidence="2">Neutral/alkaline non-lysosomal ceramidase N-terminal domain-containing protein</fullName>
    </submittedName>
</protein>
<accession>A0A941IG21</accession>
<dbReference type="RefSeq" id="WP_212518111.1">
    <property type="nucleotide sequence ID" value="NZ_JAGSOH010000026.1"/>
</dbReference>
<evidence type="ECO:0000259" key="1">
    <source>
        <dbReference type="Pfam" id="PF04734"/>
    </source>
</evidence>
<dbReference type="AlphaFoldDB" id="A0A941IG21"/>
<dbReference type="EMBL" id="JAGSOH010000026">
    <property type="protein sequence ID" value="MBR7826965.1"/>
    <property type="molecule type" value="Genomic_DNA"/>
</dbReference>